<keyword evidence="8 12" id="KW-0808">Transferase</keyword>
<evidence type="ECO:0000256" key="5">
    <source>
        <dbReference type="ARBA" id="ARBA00022490"/>
    </source>
</evidence>
<dbReference type="NCBIfam" id="TIGR00046">
    <property type="entry name" value="RsmE family RNA methyltransferase"/>
    <property type="match status" value="1"/>
</dbReference>
<keyword evidence="9 12" id="KW-0949">S-adenosyl-L-methionine</keyword>
<evidence type="ECO:0000256" key="7">
    <source>
        <dbReference type="ARBA" id="ARBA00022603"/>
    </source>
</evidence>
<dbReference type="InterPro" id="IPR006700">
    <property type="entry name" value="RsmE"/>
</dbReference>
<dbReference type="InterPro" id="IPR015947">
    <property type="entry name" value="PUA-like_sf"/>
</dbReference>
<dbReference type="EC" id="2.1.1.193" evidence="3 12"/>
<dbReference type="RefSeq" id="WP_101953932.1">
    <property type="nucleotide sequence ID" value="NZ_PKHE01000004.1"/>
</dbReference>
<comment type="subcellular location">
    <subcellularLocation>
        <location evidence="1 12">Cytoplasm</location>
    </subcellularLocation>
</comment>
<evidence type="ECO:0000256" key="12">
    <source>
        <dbReference type="PIRNR" id="PIRNR015601"/>
    </source>
</evidence>
<dbReference type="SUPFAM" id="SSF75217">
    <property type="entry name" value="alpha/beta knot"/>
    <property type="match status" value="1"/>
</dbReference>
<dbReference type="Proteomes" id="UP000234384">
    <property type="component" value="Unassembled WGS sequence"/>
</dbReference>
<gene>
    <name evidence="14" type="ORF">CYJ57_02410</name>
</gene>
<dbReference type="InterPro" id="IPR046886">
    <property type="entry name" value="RsmE_MTase_dom"/>
</dbReference>
<accession>A0A2I1K425</accession>
<proteinExistence type="inferred from homology"/>
<evidence type="ECO:0000256" key="2">
    <source>
        <dbReference type="ARBA" id="ARBA00005528"/>
    </source>
</evidence>
<feature type="domain" description="Ribosomal RNA small subunit methyltransferase E methyltransferase" evidence="13">
    <location>
        <begin position="73"/>
        <end position="241"/>
    </location>
</feature>
<dbReference type="SUPFAM" id="SSF88697">
    <property type="entry name" value="PUA domain-like"/>
    <property type="match status" value="1"/>
</dbReference>
<dbReference type="CDD" id="cd18084">
    <property type="entry name" value="RsmE-like"/>
    <property type="match status" value="1"/>
</dbReference>
<dbReference type="GO" id="GO:0005737">
    <property type="term" value="C:cytoplasm"/>
    <property type="evidence" value="ECO:0007669"/>
    <property type="project" value="UniProtKB-SubCell"/>
</dbReference>
<dbReference type="NCBIfam" id="NF008691">
    <property type="entry name" value="PRK11713.1-4"/>
    <property type="match status" value="1"/>
</dbReference>
<evidence type="ECO:0000256" key="3">
    <source>
        <dbReference type="ARBA" id="ARBA00012328"/>
    </source>
</evidence>
<protein>
    <recommendedName>
        <fullName evidence="4 12">Ribosomal RNA small subunit methyltransferase E</fullName>
        <ecNumber evidence="3 12">2.1.1.193</ecNumber>
    </recommendedName>
</protein>
<comment type="similarity">
    <text evidence="2 12">Belongs to the RNA methyltransferase RsmE family.</text>
</comment>
<comment type="function">
    <text evidence="10 12">Specifically methylates the N3 position of the uracil ring of uridine 1498 (m3U1498) in 16S rRNA. Acts on the fully assembled 30S ribosomal subunit.</text>
</comment>
<dbReference type="GO" id="GO:0070042">
    <property type="term" value="F:rRNA (uridine-N3-)-methyltransferase activity"/>
    <property type="evidence" value="ECO:0007669"/>
    <property type="project" value="TreeGrafter"/>
</dbReference>
<dbReference type="GO" id="GO:0070475">
    <property type="term" value="P:rRNA base methylation"/>
    <property type="evidence" value="ECO:0007669"/>
    <property type="project" value="TreeGrafter"/>
</dbReference>
<comment type="catalytic activity">
    <reaction evidence="11 12">
        <text>uridine(1498) in 16S rRNA + S-adenosyl-L-methionine = N(3)-methyluridine(1498) in 16S rRNA + S-adenosyl-L-homocysteine + H(+)</text>
        <dbReference type="Rhea" id="RHEA:42920"/>
        <dbReference type="Rhea" id="RHEA-COMP:10283"/>
        <dbReference type="Rhea" id="RHEA-COMP:10284"/>
        <dbReference type="ChEBI" id="CHEBI:15378"/>
        <dbReference type="ChEBI" id="CHEBI:57856"/>
        <dbReference type="ChEBI" id="CHEBI:59789"/>
        <dbReference type="ChEBI" id="CHEBI:65315"/>
        <dbReference type="ChEBI" id="CHEBI:74502"/>
        <dbReference type="EC" id="2.1.1.193"/>
    </reaction>
</comment>
<dbReference type="PANTHER" id="PTHR30027:SF3">
    <property type="entry name" value="16S RRNA (URACIL(1498)-N(3))-METHYLTRANSFERASE"/>
    <property type="match status" value="1"/>
</dbReference>
<evidence type="ECO:0000256" key="8">
    <source>
        <dbReference type="ARBA" id="ARBA00022679"/>
    </source>
</evidence>
<evidence type="ECO:0000256" key="1">
    <source>
        <dbReference type="ARBA" id="ARBA00004496"/>
    </source>
</evidence>
<evidence type="ECO:0000256" key="6">
    <source>
        <dbReference type="ARBA" id="ARBA00022552"/>
    </source>
</evidence>
<comment type="caution">
    <text evidence="14">The sequence shown here is derived from an EMBL/GenBank/DDBJ whole genome shotgun (WGS) entry which is preliminary data.</text>
</comment>
<dbReference type="InterPro" id="IPR029028">
    <property type="entry name" value="Alpha/beta_knot_MTases"/>
</dbReference>
<dbReference type="PANTHER" id="PTHR30027">
    <property type="entry name" value="RIBOSOMAL RNA SMALL SUBUNIT METHYLTRANSFERASE E"/>
    <property type="match status" value="1"/>
</dbReference>
<name>A0A2I1K425_9LACT</name>
<keyword evidence="6 12" id="KW-0698">rRNA processing</keyword>
<reference evidence="14 15" key="1">
    <citation type="submission" date="2017-12" db="EMBL/GenBank/DDBJ databases">
        <title>Phylogenetic diversity of female urinary microbiome.</title>
        <authorList>
            <person name="Thomas-White K."/>
            <person name="Wolfe A.J."/>
        </authorList>
    </citation>
    <scope>NUCLEOTIDE SEQUENCE [LARGE SCALE GENOMIC DNA]</scope>
    <source>
        <strain evidence="14 15">UMB0898</strain>
    </source>
</reference>
<evidence type="ECO:0000313" key="14">
    <source>
        <dbReference type="EMBL" id="PKY90305.1"/>
    </source>
</evidence>
<dbReference type="EMBL" id="PKHE01000004">
    <property type="protein sequence ID" value="PKY90305.1"/>
    <property type="molecule type" value="Genomic_DNA"/>
</dbReference>
<evidence type="ECO:0000256" key="9">
    <source>
        <dbReference type="ARBA" id="ARBA00022691"/>
    </source>
</evidence>
<dbReference type="AlphaFoldDB" id="A0A2I1K425"/>
<dbReference type="PIRSF" id="PIRSF015601">
    <property type="entry name" value="MTase_slr0722"/>
    <property type="match status" value="1"/>
</dbReference>
<keyword evidence="5 12" id="KW-0963">Cytoplasm</keyword>
<evidence type="ECO:0000313" key="15">
    <source>
        <dbReference type="Proteomes" id="UP000234384"/>
    </source>
</evidence>
<dbReference type="Gene3D" id="3.40.1280.10">
    <property type="match status" value="1"/>
</dbReference>
<evidence type="ECO:0000256" key="4">
    <source>
        <dbReference type="ARBA" id="ARBA00013673"/>
    </source>
</evidence>
<keyword evidence="7 12" id="KW-0489">Methyltransferase</keyword>
<organism evidence="14 15">
    <name type="scientific">Falseniella ignava</name>
    <dbReference type="NCBI Taxonomy" id="137730"/>
    <lineage>
        <taxon>Bacteria</taxon>
        <taxon>Bacillati</taxon>
        <taxon>Bacillota</taxon>
        <taxon>Bacilli</taxon>
        <taxon>Lactobacillales</taxon>
        <taxon>Aerococcaceae</taxon>
        <taxon>Falseniella</taxon>
    </lineage>
</organism>
<dbReference type="InterPro" id="IPR029026">
    <property type="entry name" value="tRNA_m1G_MTases_N"/>
</dbReference>
<evidence type="ECO:0000256" key="10">
    <source>
        <dbReference type="ARBA" id="ARBA00025699"/>
    </source>
</evidence>
<dbReference type="OrthoDB" id="9815641at2"/>
<evidence type="ECO:0000259" key="13">
    <source>
        <dbReference type="Pfam" id="PF04452"/>
    </source>
</evidence>
<sequence length="247" mass="28828">MQQYFYSDRLQTGDRFQLNQDDMHHIINVMRLKSQEIIHVVDSERQTYRCQLQALPEKEWELETLDQVYFERELPVKVIVACGLSKNDKLDWIVQKATETGMMEFIPLVLRRDVVKWEPKKAQKRVERLQKIAKEAAQQSKREIIPYVHNLMTLQEMTKMIQADHRWVMYEDTAKSGQHGALKIAFESVKSTDSIIAVFGSEGGFDPSEIQYLNEQNYLSCSLGPRILRAETAPIYLLSALSYQLEL</sequence>
<dbReference type="Pfam" id="PF04452">
    <property type="entry name" value="Methyltrans_RNA"/>
    <property type="match status" value="1"/>
</dbReference>
<evidence type="ECO:0000256" key="11">
    <source>
        <dbReference type="ARBA" id="ARBA00047944"/>
    </source>
</evidence>